<gene>
    <name evidence="2" type="ORF">Pfra01_002224900</name>
</gene>
<proteinExistence type="predicted"/>
<dbReference type="PANTHER" id="PTHR11106">
    <property type="entry name" value="GANGLIOSIDE INDUCED DIFFERENTIATION ASSOCIATED PROTEIN 2-RELATED"/>
    <property type="match status" value="1"/>
</dbReference>
<feature type="domain" description="Macro" evidence="1">
    <location>
        <begin position="104"/>
        <end position="291"/>
    </location>
</feature>
<dbReference type="SMART" id="SM00506">
    <property type="entry name" value="A1pp"/>
    <property type="match status" value="1"/>
</dbReference>
<dbReference type="OrthoDB" id="6133115at2759"/>
<dbReference type="InterPro" id="IPR043472">
    <property type="entry name" value="Macro_dom-like"/>
</dbReference>
<dbReference type="Gene3D" id="3.40.220.10">
    <property type="entry name" value="Leucine Aminopeptidase, subunit E, domain 1"/>
    <property type="match status" value="1"/>
</dbReference>
<evidence type="ECO:0000313" key="2">
    <source>
        <dbReference type="EMBL" id="GMF53689.1"/>
    </source>
</evidence>
<accession>A0A9W7D2E2</accession>
<sequence>MSPRSDAPVGSSSVGMEVWAVEGVGHCILRYLDLPTLDALLHVVQARPELQGYLQDCSLWAELASLHFKGHRDVELRFLALPTKGRGWGWTDRQRTCKELQEFLQSKDERAQFDDTVTVLGGDIRYIHDVDGVAVDGIAFPTNSHLTNHYVGAAQAVFARAGRGLTDYVGDPSFRGRRPTGSAVVTPAFDAGVKRLIHCVGPRITMPDCFELLATTYENVMSAVLHEELTCVTIASISTGSMGVPCDEGALVALRTIRNFLRANHWNGKLGIVCYDESVLKAFTKQKQGMLEGFNEVLELPSVTQANLPRWPF</sequence>
<dbReference type="PANTHER" id="PTHR11106:SF27">
    <property type="entry name" value="MACRO DOMAIN-CONTAINING PROTEIN"/>
    <property type="match status" value="1"/>
</dbReference>
<dbReference type="AlphaFoldDB" id="A0A9W7D2E2"/>
<dbReference type="SUPFAM" id="SSF52949">
    <property type="entry name" value="Macro domain-like"/>
    <property type="match status" value="1"/>
</dbReference>
<keyword evidence="3" id="KW-1185">Reference proteome</keyword>
<protein>
    <submittedName>
        <fullName evidence="2">Unnamed protein product</fullName>
    </submittedName>
</protein>
<evidence type="ECO:0000313" key="3">
    <source>
        <dbReference type="Proteomes" id="UP001165121"/>
    </source>
</evidence>
<name>A0A9W7D2E2_9STRA</name>
<comment type="caution">
    <text evidence="2">The sequence shown here is derived from an EMBL/GenBank/DDBJ whole genome shotgun (WGS) entry which is preliminary data.</text>
</comment>
<dbReference type="EMBL" id="BSXT01003327">
    <property type="protein sequence ID" value="GMF53689.1"/>
    <property type="molecule type" value="Genomic_DNA"/>
</dbReference>
<reference evidence="2" key="1">
    <citation type="submission" date="2023-04" db="EMBL/GenBank/DDBJ databases">
        <title>Phytophthora fragariaefolia NBRC 109709.</title>
        <authorList>
            <person name="Ichikawa N."/>
            <person name="Sato H."/>
            <person name="Tonouchi N."/>
        </authorList>
    </citation>
    <scope>NUCLEOTIDE SEQUENCE</scope>
    <source>
        <strain evidence="2">NBRC 109709</strain>
    </source>
</reference>
<dbReference type="InterPro" id="IPR002589">
    <property type="entry name" value="Macro_dom"/>
</dbReference>
<organism evidence="2 3">
    <name type="scientific">Phytophthora fragariaefolia</name>
    <dbReference type="NCBI Taxonomy" id="1490495"/>
    <lineage>
        <taxon>Eukaryota</taxon>
        <taxon>Sar</taxon>
        <taxon>Stramenopiles</taxon>
        <taxon>Oomycota</taxon>
        <taxon>Peronosporomycetes</taxon>
        <taxon>Peronosporales</taxon>
        <taxon>Peronosporaceae</taxon>
        <taxon>Phytophthora</taxon>
    </lineage>
</organism>
<dbReference type="Proteomes" id="UP001165121">
    <property type="component" value="Unassembled WGS sequence"/>
</dbReference>
<dbReference type="Pfam" id="PF01661">
    <property type="entry name" value="Macro"/>
    <property type="match status" value="1"/>
</dbReference>
<evidence type="ECO:0000259" key="1">
    <source>
        <dbReference type="PROSITE" id="PS51154"/>
    </source>
</evidence>
<dbReference type="PROSITE" id="PS51154">
    <property type="entry name" value="MACRO"/>
    <property type="match status" value="1"/>
</dbReference>